<dbReference type="SUPFAM" id="SSF46894">
    <property type="entry name" value="C-terminal effector domain of the bipartite response regulators"/>
    <property type="match status" value="1"/>
</dbReference>
<dbReference type="SUPFAM" id="SSF52172">
    <property type="entry name" value="CheY-like"/>
    <property type="match status" value="1"/>
</dbReference>
<evidence type="ECO:0000313" key="6">
    <source>
        <dbReference type="EMBL" id="MBC6492763.1"/>
    </source>
</evidence>
<dbReference type="Proteomes" id="UP000765802">
    <property type="component" value="Unassembled WGS sequence"/>
</dbReference>
<dbReference type="CDD" id="cd06170">
    <property type="entry name" value="LuxR_C_like"/>
    <property type="match status" value="1"/>
</dbReference>
<accession>A0ABR7MCJ2</accession>
<dbReference type="InterPro" id="IPR001789">
    <property type="entry name" value="Sig_transdc_resp-reg_receiver"/>
</dbReference>
<dbReference type="EMBL" id="MBUA01000029">
    <property type="protein sequence ID" value="MBC6492763.1"/>
    <property type="molecule type" value="Genomic_DNA"/>
</dbReference>
<reference evidence="6 7" key="1">
    <citation type="submission" date="2016-07" db="EMBL/GenBank/DDBJ databases">
        <title>Genome analysis of Flavihumibacter stibioxidans YS-17.</title>
        <authorList>
            <person name="Shi K."/>
            <person name="Han Y."/>
            <person name="Wang G."/>
        </authorList>
    </citation>
    <scope>NUCLEOTIDE SEQUENCE [LARGE SCALE GENOMIC DNA]</scope>
    <source>
        <strain evidence="6 7">YS-17</strain>
    </source>
</reference>
<dbReference type="PANTHER" id="PTHR43214">
    <property type="entry name" value="TWO-COMPONENT RESPONSE REGULATOR"/>
    <property type="match status" value="1"/>
</dbReference>
<evidence type="ECO:0000259" key="5">
    <source>
        <dbReference type="PROSITE" id="PS50110"/>
    </source>
</evidence>
<dbReference type="InterPro" id="IPR058245">
    <property type="entry name" value="NreC/VraR/RcsB-like_REC"/>
</dbReference>
<dbReference type="Gene3D" id="3.40.50.2300">
    <property type="match status" value="1"/>
</dbReference>
<proteinExistence type="predicted"/>
<evidence type="ECO:0000256" key="1">
    <source>
        <dbReference type="ARBA" id="ARBA00022553"/>
    </source>
</evidence>
<dbReference type="InterPro" id="IPR016032">
    <property type="entry name" value="Sig_transdc_resp-reg_C-effctor"/>
</dbReference>
<dbReference type="InterPro" id="IPR039420">
    <property type="entry name" value="WalR-like"/>
</dbReference>
<protein>
    <recommendedName>
        <fullName evidence="8">DNA-binding response regulator</fullName>
    </recommendedName>
</protein>
<evidence type="ECO:0000256" key="2">
    <source>
        <dbReference type="ARBA" id="ARBA00023125"/>
    </source>
</evidence>
<keyword evidence="2" id="KW-0238">DNA-binding</keyword>
<feature type="domain" description="Response regulatory" evidence="5">
    <location>
        <begin position="3"/>
        <end position="120"/>
    </location>
</feature>
<dbReference type="SMART" id="SM00421">
    <property type="entry name" value="HTH_LUXR"/>
    <property type="match status" value="1"/>
</dbReference>
<evidence type="ECO:0000259" key="4">
    <source>
        <dbReference type="PROSITE" id="PS50043"/>
    </source>
</evidence>
<dbReference type="InterPro" id="IPR000792">
    <property type="entry name" value="Tscrpt_reg_LuxR_C"/>
</dbReference>
<dbReference type="SMART" id="SM00448">
    <property type="entry name" value="REC"/>
    <property type="match status" value="1"/>
</dbReference>
<dbReference type="InterPro" id="IPR011006">
    <property type="entry name" value="CheY-like_superfamily"/>
</dbReference>
<dbReference type="CDD" id="cd17535">
    <property type="entry name" value="REC_NarL-like"/>
    <property type="match status" value="1"/>
</dbReference>
<feature type="modified residue" description="4-aspartylphosphate" evidence="3">
    <location>
        <position position="55"/>
    </location>
</feature>
<dbReference type="Pfam" id="PF00196">
    <property type="entry name" value="GerE"/>
    <property type="match status" value="1"/>
</dbReference>
<comment type="caution">
    <text evidence="6">The sequence shown here is derived from an EMBL/GenBank/DDBJ whole genome shotgun (WGS) entry which is preliminary data.</text>
</comment>
<feature type="domain" description="HTH luxR-type" evidence="4">
    <location>
        <begin position="149"/>
        <end position="214"/>
    </location>
</feature>
<evidence type="ECO:0008006" key="8">
    <source>
        <dbReference type="Google" id="ProtNLM"/>
    </source>
</evidence>
<dbReference type="PANTHER" id="PTHR43214:SF43">
    <property type="entry name" value="TWO-COMPONENT RESPONSE REGULATOR"/>
    <property type="match status" value="1"/>
</dbReference>
<evidence type="ECO:0000313" key="7">
    <source>
        <dbReference type="Proteomes" id="UP000765802"/>
    </source>
</evidence>
<dbReference type="Pfam" id="PF00072">
    <property type="entry name" value="Response_reg"/>
    <property type="match status" value="1"/>
</dbReference>
<dbReference type="PROSITE" id="PS50043">
    <property type="entry name" value="HTH_LUXR_2"/>
    <property type="match status" value="1"/>
</dbReference>
<dbReference type="PROSITE" id="PS50110">
    <property type="entry name" value="RESPONSE_REGULATORY"/>
    <property type="match status" value="1"/>
</dbReference>
<evidence type="ECO:0000256" key="3">
    <source>
        <dbReference type="PROSITE-ProRule" id="PRU00169"/>
    </source>
</evidence>
<name>A0ABR7MCJ2_9BACT</name>
<gene>
    <name evidence="6" type="ORF">BC349_17025</name>
</gene>
<sequence>MQKIAMIDDHNLLRSGLANIINEFNGFEVTLQAVNGRDFIEKMQTHEPPDIVLLDINMTVMNGYETAAWIRENLPQVKILVLSMLDTDYAFIRMLKLGARGFMIKDSHPDQFYRALVEIRDNGIYMNEILSPKMAHRLNKDYSQTIDAAPNLIPRLSDKEIEFLKLVCSEMTYREIAMEMGISHRTADGYRDTLFNKLGVCTRVGLVLYSIKNGIVMV</sequence>
<keyword evidence="7" id="KW-1185">Reference proteome</keyword>
<keyword evidence="1 3" id="KW-0597">Phosphoprotein</keyword>
<organism evidence="6 7">
    <name type="scientific">Flavihumibacter stibioxidans</name>
    <dbReference type="NCBI Taxonomy" id="1834163"/>
    <lineage>
        <taxon>Bacteria</taxon>
        <taxon>Pseudomonadati</taxon>
        <taxon>Bacteroidota</taxon>
        <taxon>Chitinophagia</taxon>
        <taxon>Chitinophagales</taxon>
        <taxon>Chitinophagaceae</taxon>
        <taxon>Flavihumibacter</taxon>
    </lineage>
</organism>